<keyword evidence="1" id="KW-0812">Transmembrane</keyword>
<feature type="transmembrane region" description="Helical" evidence="1">
    <location>
        <begin position="327"/>
        <end position="346"/>
    </location>
</feature>
<keyword evidence="3" id="KW-1185">Reference proteome</keyword>
<feature type="transmembrane region" description="Helical" evidence="1">
    <location>
        <begin position="259"/>
        <end position="279"/>
    </location>
</feature>
<feature type="transmembrane region" description="Helical" evidence="1">
    <location>
        <begin position="88"/>
        <end position="107"/>
    </location>
</feature>
<feature type="transmembrane region" description="Helical" evidence="1">
    <location>
        <begin position="234"/>
        <end position="253"/>
    </location>
</feature>
<gene>
    <name evidence="2" type="ORF">FA13DRAFT_1457504</name>
</gene>
<reference evidence="2 3" key="1">
    <citation type="journal article" date="2019" name="Nat. Ecol. Evol.">
        <title>Megaphylogeny resolves global patterns of mushroom evolution.</title>
        <authorList>
            <person name="Varga T."/>
            <person name="Krizsan K."/>
            <person name="Foldi C."/>
            <person name="Dima B."/>
            <person name="Sanchez-Garcia M."/>
            <person name="Sanchez-Ramirez S."/>
            <person name="Szollosi G.J."/>
            <person name="Szarkandi J.G."/>
            <person name="Papp V."/>
            <person name="Albert L."/>
            <person name="Andreopoulos W."/>
            <person name="Angelini C."/>
            <person name="Antonin V."/>
            <person name="Barry K.W."/>
            <person name="Bougher N.L."/>
            <person name="Buchanan P."/>
            <person name="Buyck B."/>
            <person name="Bense V."/>
            <person name="Catcheside P."/>
            <person name="Chovatia M."/>
            <person name="Cooper J."/>
            <person name="Damon W."/>
            <person name="Desjardin D."/>
            <person name="Finy P."/>
            <person name="Geml J."/>
            <person name="Haridas S."/>
            <person name="Hughes K."/>
            <person name="Justo A."/>
            <person name="Karasinski D."/>
            <person name="Kautmanova I."/>
            <person name="Kiss B."/>
            <person name="Kocsube S."/>
            <person name="Kotiranta H."/>
            <person name="LaButti K.M."/>
            <person name="Lechner B.E."/>
            <person name="Liimatainen K."/>
            <person name="Lipzen A."/>
            <person name="Lukacs Z."/>
            <person name="Mihaltcheva S."/>
            <person name="Morgado L.N."/>
            <person name="Niskanen T."/>
            <person name="Noordeloos M.E."/>
            <person name="Ohm R.A."/>
            <person name="Ortiz-Santana B."/>
            <person name="Ovrebo C."/>
            <person name="Racz N."/>
            <person name="Riley R."/>
            <person name="Savchenko A."/>
            <person name="Shiryaev A."/>
            <person name="Soop K."/>
            <person name="Spirin V."/>
            <person name="Szebenyi C."/>
            <person name="Tomsovsky M."/>
            <person name="Tulloss R.E."/>
            <person name="Uehling J."/>
            <person name="Grigoriev I.V."/>
            <person name="Vagvolgyi C."/>
            <person name="Papp T."/>
            <person name="Martin F.M."/>
            <person name="Miettinen O."/>
            <person name="Hibbett D.S."/>
            <person name="Nagy L.G."/>
        </authorList>
    </citation>
    <scope>NUCLEOTIDE SEQUENCE [LARGE SCALE GENOMIC DNA]</scope>
    <source>
        <strain evidence="2 3">FP101781</strain>
    </source>
</reference>
<feature type="transmembrane region" description="Helical" evidence="1">
    <location>
        <begin position="61"/>
        <end position="82"/>
    </location>
</feature>
<protein>
    <submittedName>
        <fullName evidence="2">Uncharacterized protein</fullName>
    </submittedName>
</protein>
<comment type="caution">
    <text evidence="2">The sequence shown here is derived from an EMBL/GenBank/DDBJ whole genome shotgun (WGS) entry which is preliminary data.</text>
</comment>
<feature type="transmembrane region" description="Helical" evidence="1">
    <location>
        <begin position="179"/>
        <end position="199"/>
    </location>
</feature>
<dbReference type="Proteomes" id="UP000298030">
    <property type="component" value="Unassembled WGS sequence"/>
</dbReference>
<feature type="transmembrane region" description="Helical" evidence="1">
    <location>
        <begin position="137"/>
        <end position="159"/>
    </location>
</feature>
<dbReference type="EMBL" id="QPFP01000082">
    <property type="protein sequence ID" value="TEB23039.1"/>
    <property type="molecule type" value="Genomic_DNA"/>
</dbReference>
<keyword evidence="1" id="KW-0472">Membrane</keyword>
<sequence>MSRLNPDRHGIPAITYKAAQRHQLPRAFQHSHPFSPSAQHPAPSMPTANPPTFRALWIRRLLWASIPISLITMALSLVNLAWTSFYTSPAVAVLALAFDITLLALSAKERKASGSSPSPETESPLSLPSVCRAGTIVCGYLLAVFWLGVFITSIMWVVITPPLDNPVHTEDRFPAAYVEIAFIGTHIILFSVLGTFCALERKAIRNRRSMEPIIPHNPADPVAAELYARRIQQLLWGSLALCAVILALSLVMLASTTFYLSPASVVASAAFTVTLLVLTGRERKAAKAKAQPTGIPLTQTPSKAVSTTELMAEYFAVNGKLPFTSRALTISFGIFITVLCTTIGTLRRIQRALSWGSRPEP</sequence>
<proteinExistence type="predicted"/>
<dbReference type="OrthoDB" id="2853572at2759"/>
<name>A0A4Y7SP57_COPMI</name>
<evidence type="ECO:0000313" key="3">
    <source>
        <dbReference type="Proteomes" id="UP000298030"/>
    </source>
</evidence>
<dbReference type="AlphaFoldDB" id="A0A4Y7SP57"/>
<organism evidence="2 3">
    <name type="scientific">Coprinellus micaceus</name>
    <name type="common">Glistening ink-cap mushroom</name>
    <name type="synonym">Coprinus micaceus</name>
    <dbReference type="NCBI Taxonomy" id="71717"/>
    <lineage>
        <taxon>Eukaryota</taxon>
        <taxon>Fungi</taxon>
        <taxon>Dikarya</taxon>
        <taxon>Basidiomycota</taxon>
        <taxon>Agaricomycotina</taxon>
        <taxon>Agaricomycetes</taxon>
        <taxon>Agaricomycetidae</taxon>
        <taxon>Agaricales</taxon>
        <taxon>Agaricineae</taxon>
        <taxon>Psathyrellaceae</taxon>
        <taxon>Coprinellus</taxon>
    </lineage>
</organism>
<accession>A0A4Y7SP57</accession>
<evidence type="ECO:0000256" key="1">
    <source>
        <dbReference type="SAM" id="Phobius"/>
    </source>
</evidence>
<keyword evidence="1" id="KW-1133">Transmembrane helix</keyword>
<evidence type="ECO:0000313" key="2">
    <source>
        <dbReference type="EMBL" id="TEB23039.1"/>
    </source>
</evidence>